<feature type="transmembrane region" description="Helical" evidence="1">
    <location>
        <begin position="62"/>
        <end position="85"/>
    </location>
</feature>
<evidence type="ECO:0000313" key="3">
    <source>
        <dbReference type="Proteomes" id="UP001500929"/>
    </source>
</evidence>
<accession>A0ABN3D9B9</accession>
<evidence type="ECO:0000256" key="1">
    <source>
        <dbReference type="SAM" id="Phobius"/>
    </source>
</evidence>
<keyword evidence="3" id="KW-1185">Reference proteome</keyword>
<dbReference type="Proteomes" id="UP001500929">
    <property type="component" value="Unassembled WGS sequence"/>
</dbReference>
<sequence length="130" mass="12889">MSTAAPEPAAAAAAGSASASAAAPARRPKLAVAAIVLAGIVIVVHAVCLPIIFGYSAGGLTMIWMFGLAPVLGVVGVVAFVLGLVSLITAIRTHASVLLPVIALVLAVLPGVVLSVLWNYLTSSSFSFGP</sequence>
<gene>
    <name evidence="2" type="ORF">GCM10009851_04730</name>
</gene>
<reference evidence="2 3" key="1">
    <citation type="journal article" date="2019" name="Int. J. Syst. Evol. Microbiol.">
        <title>The Global Catalogue of Microorganisms (GCM) 10K type strain sequencing project: providing services to taxonomists for standard genome sequencing and annotation.</title>
        <authorList>
            <consortium name="The Broad Institute Genomics Platform"/>
            <consortium name="The Broad Institute Genome Sequencing Center for Infectious Disease"/>
            <person name="Wu L."/>
            <person name="Ma J."/>
        </authorList>
    </citation>
    <scope>NUCLEOTIDE SEQUENCE [LARGE SCALE GENOMIC DNA]</scope>
    <source>
        <strain evidence="2 3">JCM 16117</strain>
    </source>
</reference>
<keyword evidence="1" id="KW-1133">Transmembrane helix</keyword>
<dbReference type="RefSeq" id="WP_259477593.1">
    <property type="nucleotide sequence ID" value="NZ_BAAAQY010000001.1"/>
</dbReference>
<feature type="transmembrane region" description="Helical" evidence="1">
    <location>
        <begin position="97"/>
        <end position="121"/>
    </location>
</feature>
<feature type="transmembrane region" description="Helical" evidence="1">
    <location>
        <begin position="30"/>
        <end position="56"/>
    </location>
</feature>
<protein>
    <submittedName>
        <fullName evidence="2">Uncharacterized protein</fullName>
    </submittedName>
</protein>
<evidence type="ECO:0000313" key="2">
    <source>
        <dbReference type="EMBL" id="GAA2224370.1"/>
    </source>
</evidence>
<organism evidence="2 3">
    <name type="scientific">Herbiconiux moechotypicola</name>
    <dbReference type="NCBI Taxonomy" id="637393"/>
    <lineage>
        <taxon>Bacteria</taxon>
        <taxon>Bacillati</taxon>
        <taxon>Actinomycetota</taxon>
        <taxon>Actinomycetes</taxon>
        <taxon>Micrococcales</taxon>
        <taxon>Microbacteriaceae</taxon>
        <taxon>Herbiconiux</taxon>
    </lineage>
</organism>
<proteinExistence type="predicted"/>
<keyword evidence="1" id="KW-0472">Membrane</keyword>
<keyword evidence="1" id="KW-0812">Transmembrane</keyword>
<comment type="caution">
    <text evidence="2">The sequence shown here is derived from an EMBL/GenBank/DDBJ whole genome shotgun (WGS) entry which is preliminary data.</text>
</comment>
<dbReference type="EMBL" id="BAAAQY010000001">
    <property type="protein sequence ID" value="GAA2224370.1"/>
    <property type="molecule type" value="Genomic_DNA"/>
</dbReference>
<name>A0ABN3D9B9_9MICO</name>